<evidence type="ECO:0000313" key="2">
    <source>
        <dbReference type="Proteomes" id="UP001595859"/>
    </source>
</evidence>
<reference evidence="2" key="1">
    <citation type="journal article" date="2019" name="Int. J. Syst. Evol. Microbiol.">
        <title>The Global Catalogue of Microorganisms (GCM) 10K type strain sequencing project: providing services to taxonomists for standard genome sequencing and annotation.</title>
        <authorList>
            <consortium name="The Broad Institute Genomics Platform"/>
            <consortium name="The Broad Institute Genome Sequencing Center for Infectious Disease"/>
            <person name="Wu L."/>
            <person name="Ma J."/>
        </authorList>
    </citation>
    <scope>NUCLEOTIDE SEQUENCE [LARGE SCALE GENOMIC DNA]</scope>
    <source>
        <strain evidence="2">ZS-22-S1</strain>
    </source>
</reference>
<protein>
    <submittedName>
        <fullName evidence="1">SH3 domain-containing protein</fullName>
    </submittedName>
</protein>
<dbReference type="RefSeq" id="WP_378055358.1">
    <property type="nucleotide sequence ID" value="NZ_JBHSIS010000003.1"/>
</dbReference>
<comment type="caution">
    <text evidence="1">The sequence shown here is derived from an EMBL/GenBank/DDBJ whole genome shotgun (WGS) entry which is preliminary data.</text>
</comment>
<dbReference type="Proteomes" id="UP001595859">
    <property type="component" value="Unassembled WGS sequence"/>
</dbReference>
<gene>
    <name evidence="1" type="ORF">ACFPCV_07765</name>
</gene>
<sequence>MKIKWSGKRTLVALVLLGGVGLLYVQGADQRREQGRDGAPASSETSACRMVSTADGVRVRSAPAIDPANVVDELAAGEEADASIEVRNNFRKLDEGRWASEDFLRPLDGTTC</sequence>
<name>A0ABV9RYU8_9PSEU</name>
<dbReference type="EMBL" id="JBHSIS010000003">
    <property type="protein sequence ID" value="MFC4853397.1"/>
    <property type="molecule type" value="Genomic_DNA"/>
</dbReference>
<accession>A0ABV9RYU8</accession>
<organism evidence="1 2">
    <name type="scientific">Actinophytocola glycyrrhizae</name>
    <dbReference type="NCBI Taxonomy" id="2044873"/>
    <lineage>
        <taxon>Bacteria</taxon>
        <taxon>Bacillati</taxon>
        <taxon>Actinomycetota</taxon>
        <taxon>Actinomycetes</taxon>
        <taxon>Pseudonocardiales</taxon>
        <taxon>Pseudonocardiaceae</taxon>
    </lineage>
</organism>
<proteinExistence type="predicted"/>
<evidence type="ECO:0000313" key="1">
    <source>
        <dbReference type="EMBL" id="MFC4853397.1"/>
    </source>
</evidence>
<keyword evidence="2" id="KW-1185">Reference proteome</keyword>